<dbReference type="Pfam" id="PF00533">
    <property type="entry name" value="BRCT"/>
    <property type="match status" value="1"/>
</dbReference>
<evidence type="ECO:0000313" key="19">
    <source>
        <dbReference type="Proteomes" id="UP000192708"/>
    </source>
</evidence>
<keyword evidence="7 15" id="KW-0227">DNA damage</keyword>
<dbReference type="SUPFAM" id="SSF50249">
    <property type="entry name" value="Nucleic acid-binding proteins"/>
    <property type="match status" value="1"/>
</dbReference>
<feature type="binding site" evidence="15">
    <location>
        <position position="113"/>
    </location>
    <ligand>
        <name>NAD(+)</name>
        <dbReference type="ChEBI" id="CHEBI:57540"/>
    </ligand>
</feature>
<feature type="active site" description="N6-AMP-lysine intermediate" evidence="15">
    <location>
        <position position="115"/>
    </location>
</feature>
<comment type="function">
    <text evidence="1 15">DNA ligase that catalyzes the formation of phosphodiester linkages between 5'-phosphoryl and 3'-hydroxyl groups in double-stranded DNA using NAD as a coenzyme and as the energy source for the reaction. It is essential for DNA replication and repair of damaged DNA.</text>
</comment>
<dbReference type="PROSITE" id="PS01056">
    <property type="entry name" value="DNA_LIGASE_N2"/>
    <property type="match status" value="1"/>
</dbReference>
<dbReference type="SMART" id="SM00292">
    <property type="entry name" value="BRCT"/>
    <property type="match status" value="1"/>
</dbReference>
<dbReference type="SMART" id="SM00532">
    <property type="entry name" value="LIGANc"/>
    <property type="match status" value="1"/>
</dbReference>
<keyword evidence="12 15" id="KW-0464">Manganese</keyword>
<dbReference type="EMBL" id="FWXJ01000005">
    <property type="protein sequence ID" value="SMC46240.1"/>
    <property type="molecule type" value="Genomic_DNA"/>
</dbReference>
<evidence type="ECO:0000256" key="11">
    <source>
        <dbReference type="ARBA" id="ARBA00023204"/>
    </source>
</evidence>
<dbReference type="SUPFAM" id="SSF56091">
    <property type="entry name" value="DNA ligase/mRNA capping enzyme, catalytic domain"/>
    <property type="match status" value="1"/>
</dbReference>
<feature type="binding site" evidence="15">
    <location>
        <position position="173"/>
    </location>
    <ligand>
        <name>NAD(+)</name>
        <dbReference type="ChEBI" id="CHEBI:57540"/>
    </ligand>
</feature>
<dbReference type="GO" id="GO:0003677">
    <property type="term" value="F:DNA binding"/>
    <property type="evidence" value="ECO:0007669"/>
    <property type="project" value="InterPro"/>
</dbReference>
<evidence type="ECO:0000256" key="1">
    <source>
        <dbReference type="ARBA" id="ARBA00004067"/>
    </source>
</evidence>
<feature type="binding site" evidence="15">
    <location>
        <position position="433"/>
    </location>
    <ligand>
        <name>Zn(2+)</name>
        <dbReference type="ChEBI" id="CHEBI:29105"/>
    </ligand>
</feature>
<dbReference type="FunFam" id="1.10.150.20:FF:000006">
    <property type="entry name" value="DNA ligase"/>
    <property type="match status" value="1"/>
</dbReference>
<feature type="binding site" evidence="15">
    <location>
        <position position="409"/>
    </location>
    <ligand>
        <name>Zn(2+)</name>
        <dbReference type="ChEBI" id="CHEBI:29105"/>
    </ligand>
</feature>
<dbReference type="Gene3D" id="2.40.50.140">
    <property type="entry name" value="Nucleic acid-binding proteins"/>
    <property type="match status" value="1"/>
</dbReference>
<dbReference type="STRING" id="1938817.SAMN06296008_10535"/>
<dbReference type="InterPro" id="IPR004150">
    <property type="entry name" value="NAD_DNA_ligase_OB"/>
</dbReference>
<feature type="binding site" evidence="15">
    <location>
        <position position="315"/>
    </location>
    <ligand>
        <name>NAD(+)</name>
        <dbReference type="ChEBI" id="CHEBI:57540"/>
    </ligand>
</feature>
<dbReference type="RefSeq" id="WP_084283198.1">
    <property type="nucleotide sequence ID" value="NZ_FWXJ01000005.1"/>
</dbReference>
<dbReference type="EC" id="6.5.1.2" evidence="2 15"/>
<evidence type="ECO:0000256" key="4">
    <source>
        <dbReference type="ARBA" id="ARBA00022598"/>
    </source>
</evidence>
<comment type="cofactor">
    <cofactor evidence="15">
        <name>Mg(2+)</name>
        <dbReference type="ChEBI" id="CHEBI:18420"/>
    </cofactor>
    <cofactor evidence="15">
        <name>Mn(2+)</name>
        <dbReference type="ChEBI" id="CHEBI:29035"/>
    </cofactor>
</comment>
<dbReference type="SUPFAM" id="SSF47781">
    <property type="entry name" value="RuvA domain 2-like"/>
    <property type="match status" value="1"/>
</dbReference>
<dbReference type="SUPFAM" id="SSF52113">
    <property type="entry name" value="BRCT domain"/>
    <property type="match status" value="1"/>
</dbReference>
<dbReference type="Proteomes" id="UP000192708">
    <property type="component" value="Unassembled WGS sequence"/>
</dbReference>
<dbReference type="GO" id="GO:0005829">
    <property type="term" value="C:cytosol"/>
    <property type="evidence" value="ECO:0007669"/>
    <property type="project" value="TreeGrafter"/>
</dbReference>
<evidence type="ECO:0000259" key="17">
    <source>
        <dbReference type="PROSITE" id="PS50172"/>
    </source>
</evidence>
<evidence type="ECO:0000256" key="9">
    <source>
        <dbReference type="ARBA" id="ARBA00022842"/>
    </source>
</evidence>
<evidence type="ECO:0000256" key="3">
    <source>
        <dbReference type="ARBA" id="ARBA00013308"/>
    </source>
</evidence>
<dbReference type="Gene3D" id="1.10.287.610">
    <property type="entry name" value="Helix hairpin bin"/>
    <property type="match status" value="1"/>
</dbReference>
<keyword evidence="8 15" id="KW-0862">Zinc</keyword>
<dbReference type="InterPro" id="IPR001679">
    <property type="entry name" value="DNA_ligase"/>
</dbReference>
<proteinExistence type="inferred from homology"/>
<keyword evidence="6 15" id="KW-0479">Metal-binding</keyword>
<sequence>MSEILQTRYSWLLAEIAKHDHAYYLDDAPNISDAEYDQLYRELLEIEKLHPTWVSAASPSQKVSGYANEVFSPVIHGTPMLSLNNALTEDEAIAFDKRCHDGLQIPQIEYSCELKFDGLAISILYENGRLTRAATRGDGTTGENVTDNIKTIESIPKQLIGLNIPEKIEVRGEVFMRHDDFYQLNQIQKEVGGKEFANPRNAAAGSLRQLDSKVTASRKLSFFAYGIGELSPKQWLPTGHSQLMDRYQQLGIPVCEERSLASNVDDLMSFFKHIAQKRPSLPFDIDGVVYKINSYTLQNQLGFVSRAPRFAIAHKFPPQEALTTVLAIEVQVGRTGAITPVARLNPVLVGGVTVTNATLHNQDEISRKDVRIGDYVFVRRAGDVIPEIVQVDLNQRPQDTQPYQMPLTCPICNSHIEKLAGEAIARCSGGLFCPAQRKQAIIHFAHRRAMNIDGLGEKIVDKLVDEKIISNPADLYKLQYSLNKLVQLFYVNANDPLKQKKGQDLTEGKQIQNLLIAIESSKSASLAKFIFGLGIRHVGETTAKDLAKSFRNIQTLMNATSEDLLKVRDVGPVVAESITSFMSESHNREVIEQLLASGLNPQELSEAIIESPFQDKTVVITGTLPTMSRDEAKLLLEKYGAKVSSAVSSKTNYLLAGSDAGSKLEKATSLNIPIIDQATMLEMLEGSQVAT</sequence>
<dbReference type="CDD" id="cd17748">
    <property type="entry name" value="BRCT_DNA_ligase_like"/>
    <property type="match status" value="1"/>
</dbReference>
<dbReference type="FunFam" id="3.30.470.30:FF:000001">
    <property type="entry name" value="DNA ligase"/>
    <property type="match status" value="1"/>
</dbReference>
<dbReference type="Gene3D" id="3.30.470.30">
    <property type="entry name" value="DNA ligase/mRNA capping enzyme"/>
    <property type="match status" value="1"/>
</dbReference>
<keyword evidence="19" id="KW-1185">Reference proteome</keyword>
<dbReference type="PANTHER" id="PTHR23389:SF9">
    <property type="entry name" value="DNA LIGASE"/>
    <property type="match status" value="1"/>
</dbReference>
<dbReference type="NCBIfam" id="NF005932">
    <property type="entry name" value="PRK07956.1"/>
    <property type="match status" value="1"/>
</dbReference>
<dbReference type="FunFam" id="2.40.50.140:FF:000012">
    <property type="entry name" value="DNA ligase"/>
    <property type="match status" value="1"/>
</dbReference>
<dbReference type="GO" id="GO:0006260">
    <property type="term" value="P:DNA replication"/>
    <property type="evidence" value="ECO:0007669"/>
    <property type="project" value="UniProtKB-KW"/>
</dbReference>
<dbReference type="InterPro" id="IPR041663">
    <property type="entry name" value="DisA/LigA_HHH"/>
</dbReference>
<evidence type="ECO:0000256" key="12">
    <source>
        <dbReference type="ARBA" id="ARBA00023211"/>
    </source>
</evidence>
<keyword evidence="4 15" id="KW-0436">Ligase</keyword>
<gene>
    <name evidence="15" type="primary">ligA</name>
    <name evidence="18" type="ORF">SAMN06296008_10535</name>
</gene>
<dbReference type="Pfam" id="PF03120">
    <property type="entry name" value="OB_DNA_ligase"/>
    <property type="match status" value="1"/>
</dbReference>
<dbReference type="PROSITE" id="PS01055">
    <property type="entry name" value="DNA_LIGASE_N1"/>
    <property type="match status" value="1"/>
</dbReference>
<dbReference type="Gene3D" id="6.20.10.30">
    <property type="match status" value="1"/>
</dbReference>
<dbReference type="Gene3D" id="3.40.50.10190">
    <property type="entry name" value="BRCT domain"/>
    <property type="match status" value="1"/>
</dbReference>
<feature type="binding site" evidence="15">
    <location>
        <position position="291"/>
    </location>
    <ligand>
        <name>NAD(+)</name>
        <dbReference type="ChEBI" id="CHEBI:57540"/>
    </ligand>
</feature>
<dbReference type="InterPro" id="IPR001357">
    <property type="entry name" value="BRCT_dom"/>
</dbReference>
<evidence type="ECO:0000256" key="14">
    <source>
        <dbReference type="ARBA" id="ARBA00060881"/>
    </source>
</evidence>
<dbReference type="PIRSF" id="PIRSF001604">
    <property type="entry name" value="LigA"/>
    <property type="match status" value="1"/>
</dbReference>
<evidence type="ECO:0000313" key="18">
    <source>
        <dbReference type="EMBL" id="SMC46240.1"/>
    </source>
</evidence>
<comment type="caution">
    <text evidence="15">Lacks conserved residue(s) required for the propagation of feature annotation.</text>
</comment>
<dbReference type="InterPro" id="IPR013839">
    <property type="entry name" value="DNAligase_adenylation"/>
</dbReference>
<evidence type="ECO:0000256" key="7">
    <source>
        <dbReference type="ARBA" id="ARBA00022763"/>
    </source>
</evidence>
<name>A0A1W1ZCT1_9BURK</name>
<dbReference type="InterPro" id="IPR012340">
    <property type="entry name" value="NA-bd_OB-fold"/>
</dbReference>
<dbReference type="HAMAP" id="MF_01588">
    <property type="entry name" value="DNA_ligase_A"/>
    <property type="match status" value="1"/>
</dbReference>
<dbReference type="PROSITE" id="PS50172">
    <property type="entry name" value="BRCT"/>
    <property type="match status" value="1"/>
</dbReference>
<feature type="domain" description="BRCT" evidence="17">
    <location>
        <begin position="608"/>
        <end position="691"/>
    </location>
</feature>
<dbReference type="CDD" id="cd00114">
    <property type="entry name" value="LIGANc"/>
    <property type="match status" value="1"/>
</dbReference>
<evidence type="ECO:0000256" key="10">
    <source>
        <dbReference type="ARBA" id="ARBA00023027"/>
    </source>
</evidence>
<organism evidence="18 19">
    <name type="scientific">Polynucleobacter kasalickyi</name>
    <dbReference type="NCBI Taxonomy" id="1938817"/>
    <lineage>
        <taxon>Bacteria</taxon>
        <taxon>Pseudomonadati</taxon>
        <taxon>Pseudomonadota</taxon>
        <taxon>Betaproteobacteria</taxon>
        <taxon>Burkholderiales</taxon>
        <taxon>Burkholderiaceae</taxon>
        <taxon>Polynucleobacter</taxon>
    </lineage>
</organism>
<evidence type="ECO:0000256" key="16">
    <source>
        <dbReference type="RuleBase" id="RU000618"/>
    </source>
</evidence>
<protein>
    <recommendedName>
        <fullName evidence="3 15">DNA ligase</fullName>
        <ecNumber evidence="2 15">6.5.1.2</ecNumber>
    </recommendedName>
    <alternativeName>
        <fullName evidence="15">Polydeoxyribonucleotide synthase [NAD(+)]</fullName>
    </alternativeName>
</protein>
<dbReference type="Pfam" id="PF01653">
    <property type="entry name" value="DNA_ligase_aden"/>
    <property type="match status" value="1"/>
</dbReference>
<dbReference type="InterPro" id="IPR013840">
    <property type="entry name" value="DNAligase_N"/>
</dbReference>
<evidence type="ECO:0000256" key="15">
    <source>
        <dbReference type="HAMAP-Rule" id="MF_01588"/>
    </source>
</evidence>
<accession>A0A1W1ZCT1</accession>
<reference evidence="18 19" key="1">
    <citation type="submission" date="2017-04" db="EMBL/GenBank/DDBJ databases">
        <authorList>
            <person name="Afonso C.L."/>
            <person name="Miller P.J."/>
            <person name="Scott M.A."/>
            <person name="Spackman E."/>
            <person name="Goraichik I."/>
            <person name="Dimitrov K.M."/>
            <person name="Suarez D.L."/>
            <person name="Swayne D.E."/>
        </authorList>
    </citation>
    <scope>NUCLEOTIDE SEQUENCE [LARGE SCALE GENOMIC DNA]</scope>
    <source>
        <strain evidence="18 19">VK13</strain>
    </source>
</reference>
<dbReference type="Gene3D" id="1.10.150.20">
    <property type="entry name" value="5' to 3' exonuclease, C-terminal subdomain"/>
    <property type="match status" value="2"/>
</dbReference>
<dbReference type="InterPro" id="IPR003583">
    <property type="entry name" value="Hlx-hairpin-Hlx_DNA-bd_motif"/>
</dbReference>
<keyword evidence="10 15" id="KW-0520">NAD</keyword>
<dbReference type="InterPro" id="IPR033136">
    <property type="entry name" value="DNA_ligase_CS"/>
</dbReference>
<dbReference type="PANTHER" id="PTHR23389">
    <property type="entry name" value="CHROMOSOME TRANSMISSION FIDELITY FACTOR 18"/>
    <property type="match status" value="1"/>
</dbReference>
<dbReference type="GO" id="GO:0003911">
    <property type="term" value="F:DNA ligase (NAD+) activity"/>
    <property type="evidence" value="ECO:0007669"/>
    <property type="project" value="UniProtKB-UniRule"/>
</dbReference>
<comment type="similarity">
    <text evidence="14 15">Belongs to the NAD-dependent DNA ligase family. LigA subfamily.</text>
</comment>
<evidence type="ECO:0000256" key="13">
    <source>
        <dbReference type="ARBA" id="ARBA00034005"/>
    </source>
</evidence>
<evidence type="ECO:0000256" key="5">
    <source>
        <dbReference type="ARBA" id="ARBA00022705"/>
    </source>
</evidence>
<dbReference type="OrthoDB" id="9759736at2"/>
<dbReference type="SMART" id="SM00278">
    <property type="entry name" value="HhH1"/>
    <property type="match status" value="2"/>
</dbReference>
<feature type="binding site" evidence="15">
    <location>
        <begin position="33"/>
        <end position="37"/>
    </location>
    <ligand>
        <name>NAD(+)</name>
        <dbReference type="ChEBI" id="CHEBI:57540"/>
    </ligand>
</feature>
<dbReference type="AlphaFoldDB" id="A0A1W1ZCT1"/>
<keyword evidence="11 15" id="KW-0234">DNA repair</keyword>
<dbReference type="InterPro" id="IPR018239">
    <property type="entry name" value="DNA_ligase_AS"/>
</dbReference>
<dbReference type="InterPro" id="IPR036420">
    <property type="entry name" value="BRCT_dom_sf"/>
</dbReference>
<feature type="binding site" evidence="15">
    <location>
        <begin position="82"/>
        <end position="83"/>
    </location>
    <ligand>
        <name>NAD(+)</name>
        <dbReference type="ChEBI" id="CHEBI:57540"/>
    </ligand>
</feature>
<dbReference type="NCBIfam" id="TIGR00575">
    <property type="entry name" value="dnlj"/>
    <property type="match status" value="1"/>
</dbReference>
<keyword evidence="9 15" id="KW-0460">Magnesium</keyword>
<dbReference type="Pfam" id="PF12826">
    <property type="entry name" value="HHH_2"/>
    <property type="match status" value="1"/>
</dbReference>
<keyword evidence="5 15" id="KW-0235">DNA replication</keyword>
<dbReference type="InterPro" id="IPR004149">
    <property type="entry name" value="Znf_DNAligase_C4"/>
</dbReference>
<dbReference type="Pfam" id="PF03119">
    <property type="entry name" value="DNA_ligase_ZBD"/>
    <property type="match status" value="1"/>
</dbReference>
<dbReference type="InterPro" id="IPR010994">
    <property type="entry name" value="RuvA_2-like"/>
</dbReference>
<feature type="binding site" evidence="15">
    <location>
        <position position="412"/>
    </location>
    <ligand>
        <name>Zn(2+)</name>
        <dbReference type="ChEBI" id="CHEBI:29105"/>
    </ligand>
</feature>
<evidence type="ECO:0000256" key="6">
    <source>
        <dbReference type="ARBA" id="ARBA00022723"/>
    </source>
</evidence>
<evidence type="ECO:0000256" key="2">
    <source>
        <dbReference type="ARBA" id="ARBA00012722"/>
    </source>
</evidence>
<comment type="catalytic activity">
    <reaction evidence="13 15 16">
        <text>NAD(+) + (deoxyribonucleotide)n-3'-hydroxyl + 5'-phospho-(deoxyribonucleotide)m = (deoxyribonucleotide)n+m + AMP + beta-nicotinamide D-nucleotide.</text>
        <dbReference type="EC" id="6.5.1.2"/>
    </reaction>
</comment>
<dbReference type="GO" id="GO:0046872">
    <property type="term" value="F:metal ion binding"/>
    <property type="evidence" value="ECO:0007669"/>
    <property type="project" value="UniProtKB-KW"/>
</dbReference>
<evidence type="ECO:0000256" key="8">
    <source>
        <dbReference type="ARBA" id="ARBA00022833"/>
    </source>
</evidence>
<feature type="binding site" evidence="15">
    <location>
        <position position="136"/>
    </location>
    <ligand>
        <name>NAD(+)</name>
        <dbReference type="ChEBI" id="CHEBI:57540"/>
    </ligand>
</feature>
<dbReference type="GO" id="GO:0006281">
    <property type="term" value="P:DNA repair"/>
    <property type="evidence" value="ECO:0007669"/>
    <property type="project" value="UniProtKB-KW"/>
</dbReference>